<reference evidence="2" key="1">
    <citation type="journal article" date="2021" name="Proc. Natl. Acad. Sci. U.S.A.">
        <title>A Catalog of Tens of Thousands of Viruses from Human Metagenomes Reveals Hidden Associations with Chronic Diseases.</title>
        <authorList>
            <person name="Tisza M.J."/>
            <person name="Buck C.B."/>
        </authorList>
    </citation>
    <scope>NUCLEOTIDE SEQUENCE</scope>
    <source>
        <strain evidence="2">Ctx9R1</strain>
    </source>
</reference>
<sequence>MSKYTTQVRFICEATAKLTESHGFNDIEDILDKSWNKIFSDFPIFDEEYRAELCKKILRHYYTREICCETVGRWKLFLSDKMKNIMPYYNQLYQSELLKIQPLVSVDRSVTHTGSGSETKTTNRNGTNSSNSRTDGTTNTWSYYSDTPQGGIKGLESNDYLTNATHNSGTDGTSSTLNGTTSDSETGTGNRSDTYVDKVLGYEGNQSEMLLKFRETFLNIDMMIIDELKDLFFTIY</sequence>
<feature type="region of interest" description="Disordered" evidence="1">
    <location>
        <begin position="155"/>
        <end position="191"/>
    </location>
</feature>
<organism evidence="2">
    <name type="scientific">Podoviridae sp. ctx9R1</name>
    <dbReference type="NCBI Taxonomy" id="2826589"/>
    <lineage>
        <taxon>Viruses</taxon>
        <taxon>Duplodnaviria</taxon>
        <taxon>Heunggongvirae</taxon>
        <taxon>Uroviricota</taxon>
        <taxon>Caudoviricetes</taxon>
    </lineage>
</organism>
<protein>
    <submittedName>
        <fullName evidence="2">Lower collar protein</fullName>
    </submittedName>
</protein>
<feature type="compositionally biased region" description="Polar residues" evidence="1">
    <location>
        <begin position="159"/>
        <end position="191"/>
    </location>
</feature>
<evidence type="ECO:0000313" key="2">
    <source>
        <dbReference type="EMBL" id="DAD74215.1"/>
    </source>
</evidence>
<dbReference type="EMBL" id="BK014755">
    <property type="protein sequence ID" value="DAD74215.1"/>
    <property type="molecule type" value="Genomic_DNA"/>
</dbReference>
<evidence type="ECO:0000256" key="1">
    <source>
        <dbReference type="SAM" id="MobiDB-lite"/>
    </source>
</evidence>
<feature type="compositionally biased region" description="Low complexity" evidence="1">
    <location>
        <begin position="122"/>
        <end position="140"/>
    </location>
</feature>
<feature type="region of interest" description="Disordered" evidence="1">
    <location>
        <begin position="109"/>
        <end position="141"/>
    </location>
</feature>
<accession>A0A8S5LWI0</accession>
<name>A0A8S5LWI0_9CAUD</name>
<proteinExistence type="predicted"/>
<feature type="compositionally biased region" description="Polar residues" evidence="1">
    <location>
        <begin position="111"/>
        <end position="120"/>
    </location>
</feature>